<dbReference type="Proteomes" id="UP001228019">
    <property type="component" value="Unassembled WGS sequence"/>
</dbReference>
<dbReference type="PANTHER" id="PTHR48094">
    <property type="entry name" value="PROTEIN/NUCLEIC ACID DEGLYCASE DJ-1-RELATED"/>
    <property type="match status" value="1"/>
</dbReference>
<accession>A0ABT9BTY5</accession>
<evidence type="ECO:0000256" key="1">
    <source>
        <dbReference type="ARBA" id="ARBA00023016"/>
    </source>
</evidence>
<evidence type="ECO:0000313" key="6">
    <source>
        <dbReference type="EMBL" id="MDO7895987.1"/>
    </source>
</evidence>
<proteinExistence type="inferred from homology"/>
<comment type="similarity">
    <text evidence="3">Belongs to the peptidase C56 family. HSP31-like subfamily.</text>
</comment>
<dbReference type="Pfam" id="PF01965">
    <property type="entry name" value="DJ-1_PfpI"/>
    <property type="match status" value="1"/>
</dbReference>
<evidence type="ECO:0000256" key="3">
    <source>
        <dbReference type="ARBA" id="ARBA00038493"/>
    </source>
</evidence>
<organism evidence="6 7">
    <name type="scientific">Pseudomonas citrulli</name>
    <dbReference type="NCBI Taxonomy" id="3064347"/>
    <lineage>
        <taxon>Bacteria</taxon>
        <taxon>Pseudomonadati</taxon>
        <taxon>Pseudomonadota</taxon>
        <taxon>Gammaproteobacteria</taxon>
        <taxon>Pseudomonadales</taxon>
        <taxon>Pseudomonadaceae</taxon>
        <taxon>Pseudomonas</taxon>
    </lineage>
</organism>
<name>A0ABT9BTY5_9PSED</name>
<evidence type="ECO:0000313" key="7">
    <source>
        <dbReference type="Proteomes" id="UP001228019"/>
    </source>
</evidence>
<evidence type="ECO:0000259" key="5">
    <source>
        <dbReference type="Pfam" id="PF01965"/>
    </source>
</evidence>
<keyword evidence="6" id="KW-0315">Glutamine amidotransferase</keyword>
<comment type="caution">
    <text evidence="6">The sequence shown here is derived from an EMBL/GenBank/DDBJ whole genome shotgun (WGS) entry which is preliminary data.</text>
</comment>
<evidence type="ECO:0000256" key="2">
    <source>
        <dbReference type="ARBA" id="ARBA00023239"/>
    </source>
</evidence>
<dbReference type="InterPro" id="IPR029062">
    <property type="entry name" value="Class_I_gatase-like"/>
</dbReference>
<dbReference type="CDD" id="cd03141">
    <property type="entry name" value="GATase1_Hsp31_like"/>
    <property type="match status" value="1"/>
</dbReference>
<feature type="domain" description="DJ-1/PfpI" evidence="5">
    <location>
        <begin position="25"/>
        <end position="222"/>
    </location>
</feature>
<feature type="region of interest" description="Disordered" evidence="4">
    <location>
        <begin position="44"/>
        <end position="69"/>
    </location>
</feature>
<protein>
    <submittedName>
        <fullName evidence="6">Type 1 glutamine amidotransferase domain-containing protein</fullName>
    </submittedName>
</protein>
<dbReference type="EMBL" id="JAUQOP010000003">
    <property type="protein sequence ID" value="MDO7895987.1"/>
    <property type="molecule type" value="Genomic_DNA"/>
</dbReference>
<sequence length="230" mass="24661">MNILMVLTSHDQLGDTGKKTGFWLEEFAAPYYVFVDAGASVTLASPQGGQPPLDPKSNEEDAQTDATRRFRTDTEAQAALANTVLLGEVDPYDFDAVFYPGGHGPLWDLAEDRDSKILIEAMYAANKPVAAVCHAPGVFKDVVAPDGQPLVKGKKVTGFTNSEEEAVGLTQVVPFLVEDMLKAKGGDYSKAADWASYVVEDGHLITGQNPASSEAVAEALLKRLEQEQSA</sequence>
<dbReference type="Gene3D" id="3.40.50.880">
    <property type="match status" value="1"/>
</dbReference>
<evidence type="ECO:0000256" key="4">
    <source>
        <dbReference type="SAM" id="MobiDB-lite"/>
    </source>
</evidence>
<dbReference type="SUPFAM" id="SSF52317">
    <property type="entry name" value="Class I glutamine amidotransferase-like"/>
    <property type="match status" value="1"/>
</dbReference>
<dbReference type="InterPro" id="IPR050325">
    <property type="entry name" value="Prot/Nucl_acid_deglycase"/>
</dbReference>
<keyword evidence="2" id="KW-0456">Lyase</keyword>
<keyword evidence="1" id="KW-0346">Stress response</keyword>
<dbReference type="PANTHER" id="PTHR48094:SF11">
    <property type="entry name" value="GLUTATHIONE-INDEPENDENT GLYOXALASE HSP31-RELATED"/>
    <property type="match status" value="1"/>
</dbReference>
<dbReference type="InterPro" id="IPR002818">
    <property type="entry name" value="DJ-1/PfpI"/>
</dbReference>
<reference evidence="6 7" key="1">
    <citation type="submission" date="2023-07" db="EMBL/GenBank/DDBJ databases">
        <title>Identification of four novel Pseudomonas species associated with bacterial leaf spot of cucurbits.</title>
        <authorList>
            <person name="Fullem K.R."/>
        </authorList>
    </citation>
    <scope>NUCLEOTIDE SEQUENCE [LARGE SCALE GENOMIC DNA]</scope>
    <source>
        <strain evidence="6 7">K18</strain>
    </source>
</reference>
<keyword evidence="7" id="KW-1185">Reference proteome</keyword>
<dbReference type="RefSeq" id="WP_304552066.1">
    <property type="nucleotide sequence ID" value="NZ_JAUQOP010000003.1"/>
</dbReference>
<gene>
    <name evidence="6" type="ORF">Q6A48_03680</name>
</gene>